<reference evidence="2 3" key="1">
    <citation type="submission" date="2020-03" db="EMBL/GenBank/DDBJ databases">
        <title>Whole genome shotgun sequence of Phytohabitans rumicis NBRC 108638.</title>
        <authorList>
            <person name="Komaki H."/>
            <person name="Tamura T."/>
        </authorList>
    </citation>
    <scope>NUCLEOTIDE SEQUENCE [LARGE SCALE GENOMIC DNA]</scope>
    <source>
        <strain evidence="2 3">NBRC 108638</strain>
    </source>
</reference>
<evidence type="ECO:0000256" key="1">
    <source>
        <dbReference type="SAM" id="Phobius"/>
    </source>
</evidence>
<comment type="caution">
    <text evidence="2">The sequence shown here is derived from an EMBL/GenBank/DDBJ whole genome shotgun (WGS) entry which is preliminary data.</text>
</comment>
<keyword evidence="1" id="KW-0472">Membrane</keyword>
<accession>A0A6V8L3J1</accession>
<feature type="transmembrane region" description="Helical" evidence="1">
    <location>
        <begin position="157"/>
        <end position="179"/>
    </location>
</feature>
<proteinExistence type="predicted"/>
<gene>
    <name evidence="2" type="ORF">Prum_009170</name>
</gene>
<feature type="transmembrane region" description="Helical" evidence="1">
    <location>
        <begin position="30"/>
        <end position="52"/>
    </location>
</feature>
<feature type="transmembrane region" description="Helical" evidence="1">
    <location>
        <begin position="115"/>
        <end position="137"/>
    </location>
</feature>
<dbReference type="EMBL" id="BLPG01000001">
    <property type="protein sequence ID" value="GFJ87275.1"/>
    <property type="molecule type" value="Genomic_DNA"/>
</dbReference>
<keyword evidence="1" id="KW-1133">Transmembrane helix</keyword>
<dbReference type="RefSeq" id="WP_218577027.1">
    <property type="nucleotide sequence ID" value="NZ_BLPG01000001.1"/>
</dbReference>
<reference evidence="2 3" key="2">
    <citation type="submission" date="2020-03" db="EMBL/GenBank/DDBJ databases">
        <authorList>
            <person name="Ichikawa N."/>
            <person name="Kimura A."/>
            <person name="Kitahashi Y."/>
            <person name="Uohara A."/>
        </authorList>
    </citation>
    <scope>NUCLEOTIDE SEQUENCE [LARGE SCALE GENOMIC DNA]</scope>
    <source>
        <strain evidence="2 3">NBRC 108638</strain>
    </source>
</reference>
<organism evidence="2 3">
    <name type="scientific">Phytohabitans rumicis</name>
    <dbReference type="NCBI Taxonomy" id="1076125"/>
    <lineage>
        <taxon>Bacteria</taxon>
        <taxon>Bacillati</taxon>
        <taxon>Actinomycetota</taxon>
        <taxon>Actinomycetes</taxon>
        <taxon>Micromonosporales</taxon>
        <taxon>Micromonosporaceae</taxon>
    </lineage>
</organism>
<evidence type="ECO:0000313" key="3">
    <source>
        <dbReference type="Proteomes" id="UP000482960"/>
    </source>
</evidence>
<protein>
    <submittedName>
        <fullName evidence="2">Uncharacterized protein</fullName>
    </submittedName>
</protein>
<dbReference type="AlphaFoldDB" id="A0A6V8L3J1"/>
<sequence>MIVYAAGIALDALVCATALAVSAVAEPGVIRTAASVIATLTAAALAGELLIFMRTDAYFLLQEMTRCRNLYADGTAYARYLGKRLVQRLRRQASPATPDPSLGLPLRERRVVRGYTAIVVAGTITCLGAAVTITMPFTVHLLGRAVHGLGTGDVADALDGAAVLSVTGLVQVLWCKAWWRNHGNQLRRVMGRSFSA</sequence>
<evidence type="ECO:0000313" key="2">
    <source>
        <dbReference type="EMBL" id="GFJ87275.1"/>
    </source>
</evidence>
<dbReference type="Proteomes" id="UP000482960">
    <property type="component" value="Unassembled WGS sequence"/>
</dbReference>
<keyword evidence="3" id="KW-1185">Reference proteome</keyword>
<keyword evidence="1" id="KW-0812">Transmembrane</keyword>
<name>A0A6V8L3J1_9ACTN</name>